<accession>A0A1V6C917</accession>
<comment type="caution">
    <text evidence="1">The sequence shown here is derived from an EMBL/GenBank/DDBJ whole genome shotgun (WGS) entry which is preliminary data.</text>
</comment>
<evidence type="ECO:0008006" key="2">
    <source>
        <dbReference type="Google" id="ProtNLM"/>
    </source>
</evidence>
<name>A0A1V6C917_UNCT6</name>
<dbReference type="EMBL" id="MWDQ01000084">
    <property type="protein sequence ID" value="OQB73351.1"/>
    <property type="molecule type" value="Genomic_DNA"/>
</dbReference>
<reference evidence="1" key="1">
    <citation type="submission" date="2017-02" db="EMBL/GenBank/DDBJ databases">
        <title>Delving into the versatile metabolic prowess of the omnipresent phylum Bacteroidetes.</title>
        <authorList>
            <person name="Nobu M.K."/>
            <person name="Mei R."/>
            <person name="Narihiro T."/>
            <person name="Kuroda K."/>
            <person name="Liu W.-T."/>
        </authorList>
    </citation>
    <scope>NUCLEOTIDE SEQUENCE</scope>
    <source>
        <strain evidence="1">ADurb.Bin131</strain>
    </source>
</reference>
<dbReference type="AlphaFoldDB" id="A0A1V6C917"/>
<proteinExistence type="predicted"/>
<dbReference type="Proteomes" id="UP000485562">
    <property type="component" value="Unassembled WGS sequence"/>
</dbReference>
<dbReference type="PANTHER" id="PTHR38075">
    <property type="entry name" value="DUF4139 DOMAIN-CONTAINING PROTEIN"/>
    <property type="match status" value="1"/>
</dbReference>
<protein>
    <recommendedName>
        <fullName evidence="2">DUF4139 domain-containing protein</fullName>
    </recommendedName>
</protein>
<sequence>MKRMLGFTVIASILFFVNVSHCRTKLVALPERADTVIRLDNPNSTLVEEERVLTLQKGTNQVDFSWTGVSIDPDSICIKILTHPKEVNIISVSYPPGENALVWQIYSPQPYEERIRISYLLKNIDRLITYKAIANKEETKIDLQSFLVLRNFSGEDFSQAKILLDYGETFEKQVLHEETRQMLLLTRQNVPIEKRFTFDAMVLPWDPEKVQGNVGIPVTYVAKNDKKSGFGEFALWNGKARIFQDDGHNSTIFLGEDNLNFTPVGDKFSLYTGDSRDIVITQRKMKDIKINVKKNNLGSIVLYDTDEIMKIEIENFKDAPANLTIVENILGQWDMEETSHQYEKEDANILKFNLNLAPKAKQTIIYHYHRRNVR</sequence>
<organism evidence="1">
    <name type="scientific">candidate division TA06 bacterium ADurb.Bin131</name>
    <dbReference type="NCBI Taxonomy" id="1852827"/>
    <lineage>
        <taxon>Bacteria</taxon>
        <taxon>Bacteria division TA06</taxon>
    </lineage>
</organism>
<evidence type="ECO:0000313" key="1">
    <source>
        <dbReference type="EMBL" id="OQB73351.1"/>
    </source>
</evidence>
<dbReference type="PANTHER" id="PTHR38075:SF1">
    <property type="entry name" value="DUF4139 DOMAIN-CONTAINING PROTEIN"/>
    <property type="match status" value="1"/>
</dbReference>
<gene>
    <name evidence="1" type="ORF">BWX89_01007</name>
</gene>